<name>A0A1T4R9L5_9GAMM</name>
<dbReference type="OrthoDB" id="6118114at2"/>
<dbReference type="EMBL" id="MTSM01000012">
    <property type="protein sequence ID" value="OPX55131.1"/>
    <property type="molecule type" value="Genomic_DNA"/>
</dbReference>
<comment type="caution">
    <text evidence="2">The sequence shown here is derived from an EMBL/GenBank/DDBJ whole genome shotgun (WGS) entry which is preliminary data.</text>
</comment>
<feature type="transmembrane region" description="Helical" evidence="1">
    <location>
        <begin position="48"/>
        <end position="70"/>
    </location>
</feature>
<dbReference type="InterPro" id="IPR021438">
    <property type="entry name" value="DUF3087"/>
</dbReference>
<keyword evidence="1" id="KW-1133">Transmembrane helix</keyword>
<keyword evidence="1" id="KW-0812">Transmembrane</keyword>
<evidence type="ECO:0000313" key="3">
    <source>
        <dbReference type="Proteomes" id="UP000191418"/>
    </source>
</evidence>
<dbReference type="Pfam" id="PF11286">
    <property type="entry name" value="DUF3087"/>
    <property type="match status" value="1"/>
</dbReference>
<protein>
    <recommendedName>
        <fullName evidence="4">DUF3087 domain-containing protein</fullName>
    </recommendedName>
</protein>
<keyword evidence="3" id="KW-1185">Reference proteome</keyword>
<reference evidence="2 3" key="1">
    <citation type="submission" date="2017-01" db="EMBL/GenBank/DDBJ databases">
        <title>Genome Sequencing of a Marine Spirillum, Oceanospirillum multiglobuliferum ATCC 33336, from Japan.</title>
        <authorList>
            <person name="Carney J.G."/>
            <person name="Trachtenberg A.M."/>
            <person name="Rheaume B.A."/>
            <person name="Linnane J.D."/>
            <person name="Pitts N.L."/>
            <person name="Mykles D.L."/>
            <person name="Maclea K.S."/>
        </authorList>
    </citation>
    <scope>NUCLEOTIDE SEQUENCE [LARGE SCALE GENOMIC DNA]</scope>
    <source>
        <strain evidence="2 3">ATCC 33336</strain>
    </source>
</reference>
<evidence type="ECO:0008006" key="4">
    <source>
        <dbReference type="Google" id="ProtNLM"/>
    </source>
</evidence>
<gene>
    <name evidence="2" type="ORF">BTE48_10220</name>
</gene>
<feature type="transmembrane region" description="Helical" evidence="1">
    <location>
        <begin position="20"/>
        <end position="42"/>
    </location>
</feature>
<dbReference type="Proteomes" id="UP000191418">
    <property type="component" value="Unassembled WGS sequence"/>
</dbReference>
<accession>A0A1T4R9L5</accession>
<evidence type="ECO:0000313" key="2">
    <source>
        <dbReference type="EMBL" id="OPX55131.1"/>
    </source>
</evidence>
<sequence length="173" mass="19545">MQLQPIDKADYLKRSRVLSIILISCFAVIALGSAPILIHIFGNPEGGNFYLNLAGVGLGVAITGFAFSFFRHDPRLSEIWYVFSLKRMLARTTNRMHLLKKLAAAGDEDAIQILRFYYQGLSQVYQLESNEYGYTELNKEHEAFVAQLEERLKTAELVVVQPEFIESVAKRAA</sequence>
<dbReference type="RefSeq" id="WP_078745804.1">
    <property type="nucleotide sequence ID" value="NZ_FUXG01000015.1"/>
</dbReference>
<dbReference type="STRING" id="64969.SAMN02745127_02234"/>
<dbReference type="AlphaFoldDB" id="A0A1T4R9L5"/>
<evidence type="ECO:0000256" key="1">
    <source>
        <dbReference type="SAM" id="Phobius"/>
    </source>
</evidence>
<proteinExistence type="predicted"/>
<organism evidence="2 3">
    <name type="scientific">Oceanospirillum multiglobuliferum</name>
    <dbReference type="NCBI Taxonomy" id="64969"/>
    <lineage>
        <taxon>Bacteria</taxon>
        <taxon>Pseudomonadati</taxon>
        <taxon>Pseudomonadota</taxon>
        <taxon>Gammaproteobacteria</taxon>
        <taxon>Oceanospirillales</taxon>
        <taxon>Oceanospirillaceae</taxon>
        <taxon>Oceanospirillum</taxon>
    </lineage>
</organism>
<keyword evidence="1" id="KW-0472">Membrane</keyword>